<comment type="caution">
    <text evidence="2">The sequence shown here is derived from an EMBL/GenBank/DDBJ whole genome shotgun (WGS) entry which is preliminary data.</text>
</comment>
<keyword evidence="3" id="KW-1185">Reference proteome</keyword>
<name>A0ABP8TAI4_9ACTN</name>
<organism evidence="2 3">
    <name type="scientific">Actinoallomurus liliacearum</name>
    <dbReference type="NCBI Taxonomy" id="1080073"/>
    <lineage>
        <taxon>Bacteria</taxon>
        <taxon>Bacillati</taxon>
        <taxon>Actinomycetota</taxon>
        <taxon>Actinomycetes</taxon>
        <taxon>Streptosporangiales</taxon>
        <taxon>Thermomonosporaceae</taxon>
        <taxon>Actinoallomurus</taxon>
    </lineage>
</organism>
<evidence type="ECO:0008006" key="4">
    <source>
        <dbReference type="Google" id="ProtNLM"/>
    </source>
</evidence>
<gene>
    <name evidence="2" type="ORF">GCM10023195_08040</name>
</gene>
<sequence>MTSAALPVGPLLEGSLGNNPLAAEPAASTGALIGYARVATGGQRLGRPPAMTPERRADPFSRPRPAATAR</sequence>
<accession>A0ABP8TAI4</accession>
<reference evidence="3" key="1">
    <citation type="journal article" date="2019" name="Int. J. Syst. Evol. Microbiol.">
        <title>The Global Catalogue of Microorganisms (GCM) 10K type strain sequencing project: providing services to taxonomists for standard genome sequencing and annotation.</title>
        <authorList>
            <consortium name="The Broad Institute Genomics Platform"/>
            <consortium name="The Broad Institute Genome Sequencing Center for Infectious Disease"/>
            <person name="Wu L."/>
            <person name="Ma J."/>
        </authorList>
    </citation>
    <scope>NUCLEOTIDE SEQUENCE [LARGE SCALE GENOMIC DNA]</scope>
    <source>
        <strain evidence="3">JCM 17938</strain>
    </source>
</reference>
<protein>
    <recommendedName>
        <fullName evidence="4">Resolvase/invertase-type recombinase catalytic domain-containing protein</fullName>
    </recommendedName>
</protein>
<proteinExistence type="predicted"/>
<dbReference type="EMBL" id="BAABHJ010000002">
    <property type="protein sequence ID" value="GAA4602580.1"/>
    <property type="molecule type" value="Genomic_DNA"/>
</dbReference>
<feature type="region of interest" description="Disordered" evidence="1">
    <location>
        <begin position="40"/>
        <end position="70"/>
    </location>
</feature>
<evidence type="ECO:0000313" key="2">
    <source>
        <dbReference type="EMBL" id="GAA4602580.1"/>
    </source>
</evidence>
<evidence type="ECO:0000256" key="1">
    <source>
        <dbReference type="SAM" id="MobiDB-lite"/>
    </source>
</evidence>
<dbReference type="Proteomes" id="UP001500212">
    <property type="component" value="Unassembled WGS sequence"/>
</dbReference>
<dbReference type="RefSeq" id="WP_345348363.1">
    <property type="nucleotide sequence ID" value="NZ_BAABHJ010000002.1"/>
</dbReference>
<evidence type="ECO:0000313" key="3">
    <source>
        <dbReference type="Proteomes" id="UP001500212"/>
    </source>
</evidence>